<feature type="domain" description="HAMP" evidence="9">
    <location>
        <begin position="529"/>
        <end position="581"/>
    </location>
</feature>
<accession>A0AAE3QEH6</accession>
<evidence type="ECO:0000313" key="11">
    <source>
        <dbReference type="Proteomes" id="UP001161580"/>
    </source>
</evidence>
<dbReference type="AlphaFoldDB" id="A0AAE3QEH6"/>
<dbReference type="GO" id="GO:0006935">
    <property type="term" value="P:chemotaxis"/>
    <property type="evidence" value="ECO:0007669"/>
    <property type="project" value="UniProtKB-KW"/>
</dbReference>
<evidence type="ECO:0000256" key="4">
    <source>
        <dbReference type="PROSITE-ProRule" id="PRU00284"/>
    </source>
</evidence>
<feature type="region of interest" description="Disordered" evidence="6">
    <location>
        <begin position="835"/>
        <end position="855"/>
    </location>
</feature>
<keyword evidence="7" id="KW-1133">Transmembrane helix</keyword>
<dbReference type="PROSITE" id="PS50111">
    <property type="entry name" value="CHEMOTAXIS_TRANSDUC_2"/>
    <property type="match status" value="1"/>
</dbReference>
<dbReference type="Gene3D" id="1.10.287.950">
    <property type="entry name" value="Methyl-accepting chemotaxis protein"/>
    <property type="match status" value="1"/>
</dbReference>
<proteinExistence type="inferred from homology"/>
<comment type="caution">
    <text evidence="10">The sequence shown here is derived from an EMBL/GenBank/DDBJ whole genome shotgun (WGS) entry which is preliminary data.</text>
</comment>
<dbReference type="InterPro" id="IPR051310">
    <property type="entry name" value="MCP_chemotaxis"/>
</dbReference>
<dbReference type="SUPFAM" id="SSF158472">
    <property type="entry name" value="HAMP domain-like"/>
    <property type="match status" value="1"/>
</dbReference>
<dbReference type="EMBL" id="JALDYZ010000013">
    <property type="protein sequence ID" value="MDI7924317.1"/>
    <property type="molecule type" value="Genomic_DNA"/>
</dbReference>
<evidence type="ECO:0000256" key="7">
    <source>
        <dbReference type="SAM" id="Phobius"/>
    </source>
</evidence>
<reference evidence="10" key="1">
    <citation type="submission" date="2022-03" db="EMBL/GenBank/DDBJ databases">
        <title>Fererhizobium litorale gen. nov., sp. nov., isolated from sandy sediments of the Sea of Japan seashore.</title>
        <authorList>
            <person name="Romanenko L."/>
            <person name="Kurilenko V."/>
            <person name="Otstavnykh N."/>
            <person name="Svetashev V."/>
            <person name="Tekutyeva L."/>
            <person name="Isaeva M."/>
            <person name="Mikhailov V."/>
        </authorList>
    </citation>
    <scope>NUCLEOTIDE SEQUENCE</scope>
    <source>
        <strain evidence="10">KMM 9576</strain>
    </source>
</reference>
<dbReference type="SMART" id="SM00304">
    <property type="entry name" value="HAMP"/>
    <property type="match status" value="2"/>
</dbReference>
<dbReference type="FunFam" id="1.10.287.950:FF:000001">
    <property type="entry name" value="Methyl-accepting chemotaxis sensory transducer"/>
    <property type="match status" value="1"/>
</dbReference>
<evidence type="ECO:0000256" key="1">
    <source>
        <dbReference type="ARBA" id="ARBA00004370"/>
    </source>
</evidence>
<organism evidence="10 11">
    <name type="scientific">Ferirhizobium litorale</name>
    <dbReference type="NCBI Taxonomy" id="2927786"/>
    <lineage>
        <taxon>Bacteria</taxon>
        <taxon>Pseudomonadati</taxon>
        <taxon>Pseudomonadota</taxon>
        <taxon>Alphaproteobacteria</taxon>
        <taxon>Hyphomicrobiales</taxon>
        <taxon>Rhizobiaceae</taxon>
        <taxon>Ferirhizobium</taxon>
    </lineage>
</organism>
<feature type="coiled-coil region" evidence="5">
    <location>
        <begin position="499"/>
        <end position="532"/>
    </location>
</feature>
<feature type="domain" description="Methyl-accepting transducer" evidence="8">
    <location>
        <begin position="586"/>
        <end position="815"/>
    </location>
</feature>
<evidence type="ECO:0000256" key="3">
    <source>
        <dbReference type="ARBA" id="ARBA00029447"/>
    </source>
</evidence>
<sequence length="855" mass="92093">MSIIDRLLQSRRIVTKVLLFVVPLVVLIAGIGLVGYNTATMLNGHMTVTRATIENIGDFEDLQATLLKFAESPNQDTRAALAASIDRQQAGVDVLHGLLKTPEEQEQLTGVIGLAPILRSHEQALWAIKEKRDAIDADMQKALEALRAQGDATKKQIDIVKQEFSTKESYAKALLYDGSALKGVSDRMMKMRMAVSRGGTPEEQVKAAVIYITALEASLTSAEQIVSDKAKADLAPVKEWTGQISAALKSDAPVAERAVTILGTIGSFIPVERKLADKAAKSTETAGGRFVNLDKEVTQLRDLLAIIERSVQVIDKLQLHVAQMRNQLTQESREVVLKDLTELTIYSGTISKVGEKNSTMRDFSTKVTPIIAQITAASTDVLLTAANWETARVAAANDLTGSMSALKTFVSQAQEVGKEDSERSASVSVIAMVAGTVLAIIGGLMLVETLRGPLKRVTETMTRLANGDLEITIDGRNRGDEIGDMVRSVAVFRDAALENVRLEQEAAAQRELSAQEEARRGAERARVEAEQKQALNALSTALGQLADGNLEEGMSEDLPGDFVEMAYTYNGAVEALRGTLSEVRSTATEIRGGTSNLAASADDLSRRTEQQAAALEQSSRALRHLTEVVGSTAESARQTASSVNETQAYATRSGDIVARAVEAMGDINRSSDKIATIIGVIDEIAFQTNLLALNAGVEAARAGEAGRGFAVVAQEVRELAQRCAGAAREIKGLISASSTQVQNGVTLVEQTGQALTVIIRHVTEVQQLVSNISAATGEQSNGLQEVSKAVHEVELITQQNAAMVEENNAEIHGLRQRVDMLSEKIERFRTRDLSSRMTHDDRQLHVDGADRHYAA</sequence>
<evidence type="ECO:0000259" key="8">
    <source>
        <dbReference type="PROSITE" id="PS50111"/>
    </source>
</evidence>
<gene>
    <name evidence="10" type="ORF">MRS75_19825</name>
</gene>
<dbReference type="PROSITE" id="PS50885">
    <property type="entry name" value="HAMP"/>
    <property type="match status" value="2"/>
</dbReference>
<comment type="subcellular location">
    <subcellularLocation>
        <location evidence="1">Membrane</location>
    </subcellularLocation>
</comment>
<dbReference type="Proteomes" id="UP001161580">
    <property type="component" value="Unassembled WGS sequence"/>
</dbReference>
<comment type="similarity">
    <text evidence="3">Belongs to the methyl-accepting chemotaxis (MCP) protein family.</text>
</comment>
<evidence type="ECO:0000256" key="5">
    <source>
        <dbReference type="SAM" id="Coils"/>
    </source>
</evidence>
<dbReference type="SMART" id="SM00283">
    <property type="entry name" value="MA"/>
    <property type="match status" value="1"/>
</dbReference>
<dbReference type="RefSeq" id="WP_311788188.1">
    <property type="nucleotide sequence ID" value="NZ_JALDYY010000014.1"/>
</dbReference>
<dbReference type="InterPro" id="IPR003660">
    <property type="entry name" value="HAMP_dom"/>
</dbReference>
<keyword evidence="4" id="KW-0807">Transducer</keyword>
<keyword evidence="2" id="KW-0145">Chemotaxis</keyword>
<dbReference type="PANTHER" id="PTHR43531:SF11">
    <property type="entry name" value="METHYL-ACCEPTING CHEMOTAXIS PROTEIN 3"/>
    <property type="match status" value="1"/>
</dbReference>
<evidence type="ECO:0000256" key="2">
    <source>
        <dbReference type="ARBA" id="ARBA00022500"/>
    </source>
</evidence>
<protein>
    <submittedName>
        <fullName evidence="10">Methyl-accepting chemotaxis protein</fullName>
    </submittedName>
</protein>
<dbReference type="Gene3D" id="6.10.340.10">
    <property type="match status" value="1"/>
</dbReference>
<name>A0AAE3QEH6_9HYPH</name>
<keyword evidence="5" id="KW-0175">Coiled coil</keyword>
<dbReference type="Pfam" id="PF00672">
    <property type="entry name" value="HAMP"/>
    <property type="match status" value="1"/>
</dbReference>
<dbReference type="GO" id="GO:0007165">
    <property type="term" value="P:signal transduction"/>
    <property type="evidence" value="ECO:0007669"/>
    <property type="project" value="UniProtKB-KW"/>
</dbReference>
<evidence type="ECO:0000256" key="6">
    <source>
        <dbReference type="SAM" id="MobiDB-lite"/>
    </source>
</evidence>
<dbReference type="CDD" id="cd06225">
    <property type="entry name" value="HAMP"/>
    <property type="match status" value="1"/>
</dbReference>
<evidence type="ECO:0000313" key="10">
    <source>
        <dbReference type="EMBL" id="MDI7924317.1"/>
    </source>
</evidence>
<keyword evidence="11" id="KW-1185">Reference proteome</keyword>
<feature type="domain" description="HAMP" evidence="9">
    <location>
        <begin position="448"/>
        <end position="501"/>
    </location>
</feature>
<dbReference type="GO" id="GO:0004888">
    <property type="term" value="F:transmembrane signaling receptor activity"/>
    <property type="evidence" value="ECO:0007669"/>
    <property type="project" value="TreeGrafter"/>
</dbReference>
<feature type="coiled-coil region" evidence="5">
    <location>
        <begin position="804"/>
        <end position="831"/>
    </location>
</feature>
<dbReference type="SUPFAM" id="SSF58104">
    <property type="entry name" value="Methyl-accepting chemotaxis protein (MCP) signaling domain"/>
    <property type="match status" value="1"/>
</dbReference>
<evidence type="ECO:0000259" key="9">
    <source>
        <dbReference type="PROSITE" id="PS50885"/>
    </source>
</evidence>
<keyword evidence="7" id="KW-0812">Transmembrane</keyword>
<dbReference type="GO" id="GO:0005886">
    <property type="term" value="C:plasma membrane"/>
    <property type="evidence" value="ECO:0007669"/>
    <property type="project" value="TreeGrafter"/>
</dbReference>
<dbReference type="CDD" id="cd11386">
    <property type="entry name" value="MCP_signal"/>
    <property type="match status" value="1"/>
</dbReference>
<dbReference type="Pfam" id="PF00015">
    <property type="entry name" value="MCPsignal"/>
    <property type="match status" value="1"/>
</dbReference>
<dbReference type="PANTHER" id="PTHR43531">
    <property type="entry name" value="PROTEIN ICFG"/>
    <property type="match status" value="1"/>
</dbReference>
<keyword evidence="7" id="KW-0472">Membrane</keyword>
<dbReference type="InterPro" id="IPR004089">
    <property type="entry name" value="MCPsignal_dom"/>
</dbReference>
<feature type="transmembrane region" description="Helical" evidence="7">
    <location>
        <begin position="17"/>
        <end position="36"/>
    </location>
</feature>